<reference evidence="1" key="1">
    <citation type="submission" date="2021-09" db="EMBL/GenBank/DDBJ databases">
        <title>The genome of Mauremys mutica provides insights into the evolution of semi-aquatic lifestyle.</title>
        <authorList>
            <person name="Gong S."/>
            <person name="Gao Y."/>
        </authorList>
    </citation>
    <scope>NUCLEOTIDE SEQUENCE</scope>
    <source>
        <strain evidence="1">MM-2020</strain>
        <tissue evidence="1">Muscle</tissue>
    </source>
</reference>
<name>A0A9D3XIA0_9SAUR</name>
<evidence type="ECO:0000313" key="2">
    <source>
        <dbReference type="Proteomes" id="UP000827986"/>
    </source>
</evidence>
<gene>
    <name evidence="1" type="ORF">KIL84_002048</name>
</gene>
<accession>A0A9D3XIA0</accession>
<dbReference type="AlphaFoldDB" id="A0A9D3XIA0"/>
<keyword evidence="2" id="KW-1185">Reference proteome</keyword>
<protein>
    <submittedName>
        <fullName evidence="1">Uncharacterized protein</fullName>
    </submittedName>
</protein>
<dbReference type="Proteomes" id="UP000827986">
    <property type="component" value="Unassembled WGS sequence"/>
</dbReference>
<comment type="caution">
    <text evidence="1">The sequence shown here is derived from an EMBL/GenBank/DDBJ whole genome shotgun (WGS) entry which is preliminary data.</text>
</comment>
<organism evidence="1 2">
    <name type="scientific">Mauremys mutica</name>
    <name type="common">yellowpond turtle</name>
    <dbReference type="NCBI Taxonomy" id="74926"/>
    <lineage>
        <taxon>Eukaryota</taxon>
        <taxon>Metazoa</taxon>
        <taxon>Chordata</taxon>
        <taxon>Craniata</taxon>
        <taxon>Vertebrata</taxon>
        <taxon>Euteleostomi</taxon>
        <taxon>Archelosauria</taxon>
        <taxon>Testudinata</taxon>
        <taxon>Testudines</taxon>
        <taxon>Cryptodira</taxon>
        <taxon>Durocryptodira</taxon>
        <taxon>Testudinoidea</taxon>
        <taxon>Geoemydidae</taxon>
        <taxon>Geoemydinae</taxon>
        <taxon>Mauremys</taxon>
    </lineage>
</organism>
<evidence type="ECO:0000313" key="1">
    <source>
        <dbReference type="EMBL" id="KAH1181114.1"/>
    </source>
</evidence>
<proteinExistence type="predicted"/>
<sequence length="100" mass="11137">MLISYILQEITARLPGGGSEFSGDAIDVCYFLACFPEMSHWEPPHPPHQASFDTGERSLFQGISGRAGALSPGTCGFLLLRGPPFLLLTFDQTRQKYRMW</sequence>
<dbReference type="EMBL" id="JAHDVG010000469">
    <property type="protein sequence ID" value="KAH1181114.1"/>
    <property type="molecule type" value="Genomic_DNA"/>
</dbReference>